<dbReference type="NCBIfam" id="TIGR03429">
    <property type="entry name" value="arom_pren_DMATS"/>
    <property type="match status" value="1"/>
</dbReference>
<evidence type="ECO:0000313" key="5">
    <source>
        <dbReference type="Proteomes" id="UP000720189"/>
    </source>
</evidence>
<feature type="binding site" evidence="3">
    <location>
        <position position="118"/>
    </location>
    <ligand>
        <name>L-tryptophan</name>
        <dbReference type="ChEBI" id="CHEBI:57912"/>
    </ligand>
</feature>
<dbReference type="Pfam" id="PF11991">
    <property type="entry name" value="Trp_DMAT"/>
    <property type="match status" value="1"/>
</dbReference>
<feature type="binding site" evidence="3">
    <location>
        <position position="209"/>
    </location>
    <ligand>
        <name>dimethylallyl diphosphate</name>
        <dbReference type="ChEBI" id="CHEBI:57623"/>
    </ligand>
</feature>
<dbReference type="RefSeq" id="XP_046051858.1">
    <property type="nucleotide sequence ID" value="XM_046192230.1"/>
</dbReference>
<dbReference type="CDD" id="cd13929">
    <property type="entry name" value="PT-DMATS_CymD"/>
    <property type="match status" value="1"/>
</dbReference>
<protein>
    <submittedName>
        <fullName evidence="4">Tryptophan dimethylallyltransferase-domain-containing protein</fullName>
    </submittedName>
</protein>
<dbReference type="AlphaFoldDB" id="A0A9P9HKB5"/>
<feature type="binding site" evidence="3">
    <location>
        <position position="368"/>
    </location>
    <ligand>
        <name>dimethylallyl diphosphate</name>
        <dbReference type="ChEBI" id="CHEBI:57623"/>
    </ligand>
</feature>
<dbReference type="Proteomes" id="UP000720189">
    <property type="component" value="Unassembled WGS sequence"/>
</dbReference>
<dbReference type="OrthoDB" id="5392033at2759"/>
<dbReference type="GeneID" id="70222184"/>
<dbReference type="GO" id="GO:0016765">
    <property type="term" value="F:transferase activity, transferring alkyl or aryl (other than methyl) groups"/>
    <property type="evidence" value="ECO:0007669"/>
    <property type="project" value="InterPro"/>
</dbReference>
<keyword evidence="5" id="KW-1185">Reference proteome</keyword>
<dbReference type="PANTHER" id="PTHR40627:SF5">
    <property type="entry name" value="INDOLE PRENYLTRANSFERASE TDIB"/>
    <property type="match status" value="1"/>
</dbReference>
<dbReference type="EMBL" id="JAGMUX010000005">
    <property type="protein sequence ID" value="KAH7259150.1"/>
    <property type="molecule type" value="Genomic_DNA"/>
</dbReference>
<dbReference type="InterPro" id="IPR012148">
    <property type="entry name" value="ABBA_DMATS-like"/>
</dbReference>
<dbReference type="SFLD" id="SFLDS00036">
    <property type="entry name" value="Aromatic_Prenyltransferase"/>
    <property type="match status" value="1"/>
</dbReference>
<feature type="binding site" evidence="3">
    <location>
        <position position="211"/>
    </location>
    <ligand>
        <name>dimethylallyl diphosphate</name>
        <dbReference type="ChEBI" id="CHEBI:57623"/>
    </ligand>
</feature>
<gene>
    <name evidence="4" type="ORF">BKA55DRAFT_562129</name>
</gene>
<evidence type="ECO:0000313" key="4">
    <source>
        <dbReference type="EMBL" id="KAH7259150.1"/>
    </source>
</evidence>
<feature type="binding site" evidence="3">
    <location>
        <position position="132"/>
    </location>
    <ligand>
        <name>dimethylallyl diphosphate</name>
        <dbReference type="ChEBI" id="CHEBI:57623"/>
    </ligand>
</feature>
<accession>A0A9P9HKB5</accession>
<reference evidence="4" key="1">
    <citation type="journal article" date="2021" name="Nat. Commun.">
        <title>Genetic determinants of endophytism in the Arabidopsis root mycobiome.</title>
        <authorList>
            <person name="Mesny F."/>
            <person name="Miyauchi S."/>
            <person name="Thiergart T."/>
            <person name="Pickel B."/>
            <person name="Atanasova L."/>
            <person name="Karlsson M."/>
            <person name="Huettel B."/>
            <person name="Barry K.W."/>
            <person name="Haridas S."/>
            <person name="Chen C."/>
            <person name="Bauer D."/>
            <person name="Andreopoulos W."/>
            <person name="Pangilinan J."/>
            <person name="LaButti K."/>
            <person name="Riley R."/>
            <person name="Lipzen A."/>
            <person name="Clum A."/>
            <person name="Drula E."/>
            <person name="Henrissat B."/>
            <person name="Kohler A."/>
            <person name="Grigoriev I.V."/>
            <person name="Martin F.M."/>
            <person name="Hacquard S."/>
        </authorList>
    </citation>
    <scope>NUCLEOTIDE SEQUENCE</scope>
    <source>
        <strain evidence="4">MPI-CAGE-AT-0023</strain>
    </source>
</reference>
<dbReference type="SFLD" id="SFLDG01162">
    <property type="entry name" value="I"/>
    <property type="match status" value="1"/>
</dbReference>
<feature type="binding site" evidence="3">
    <location>
        <position position="213"/>
    </location>
    <ligand>
        <name>L-tryptophan</name>
        <dbReference type="ChEBI" id="CHEBI:57912"/>
    </ligand>
</feature>
<organism evidence="4 5">
    <name type="scientific">Fusarium redolens</name>
    <dbReference type="NCBI Taxonomy" id="48865"/>
    <lineage>
        <taxon>Eukaryota</taxon>
        <taxon>Fungi</taxon>
        <taxon>Dikarya</taxon>
        <taxon>Ascomycota</taxon>
        <taxon>Pezizomycotina</taxon>
        <taxon>Sordariomycetes</taxon>
        <taxon>Hypocreomycetidae</taxon>
        <taxon>Hypocreales</taxon>
        <taxon>Nectriaceae</taxon>
        <taxon>Fusarium</taxon>
        <taxon>Fusarium redolens species complex</taxon>
    </lineage>
</organism>
<proteinExistence type="inferred from homology"/>
<evidence type="ECO:0000256" key="1">
    <source>
        <dbReference type="ARBA" id="ARBA00010209"/>
    </source>
</evidence>
<keyword evidence="2" id="KW-0808">Transferase</keyword>
<evidence type="ECO:0000256" key="2">
    <source>
        <dbReference type="ARBA" id="ARBA00022679"/>
    </source>
</evidence>
<evidence type="ECO:0000256" key="3">
    <source>
        <dbReference type="PIRSR" id="PIRSR000509-1"/>
    </source>
</evidence>
<dbReference type="PANTHER" id="PTHR40627">
    <property type="entry name" value="INDOLE PRENYLTRANSFERASE TDIB-RELATED"/>
    <property type="match status" value="1"/>
</dbReference>
<comment type="similarity">
    <text evidence="1">Belongs to the tryptophan dimethylallyltransferase family.</text>
</comment>
<feature type="binding site" evidence="3">
    <location>
        <position position="283"/>
    </location>
    <ligand>
        <name>dimethylallyl diphosphate</name>
        <dbReference type="ChEBI" id="CHEBI:57623"/>
    </ligand>
</feature>
<dbReference type="GO" id="GO:0009820">
    <property type="term" value="P:alkaloid metabolic process"/>
    <property type="evidence" value="ECO:0007669"/>
    <property type="project" value="InterPro"/>
</dbReference>
<name>A0A9P9HKB5_FUSRE</name>
<comment type="caution">
    <text evidence="4">The sequence shown here is derived from an EMBL/GenBank/DDBJ whole genome shotgun (WGS) entry which is preliminary data.</text>
</comment>
<dbReference type="InterPro" id="IPR033964">
    <property type="entry name" value="ABBA"/>
</dbReference>
<feature type="binding site" evidence="3">
    <location>
        <position position="279"/>
    </location>
    <ligand>
        <name>dimethylallyl diphosphate</name>
        <dbReference type="ChEBI" id="CHEBI:57623"/>
    </ligand>
</feature>
<dbReference type="InterPro" id="IPR017795">
    <property type="entry name" value="ABBA_NscD-like"/>
</dbReference>
<sequence length="451" mass="50907">MSPNLGAEIPVPPKVASTLEPLPYKMPIAPTDQEEALQSTGDSNMTSDVRAKEDGIAFWTKHTKPVLISLLKSVGDYTPEQQNAHLEFLDSYIVPSMGRAPKKDRARSLLTPNGSPFETSLNNSDSGKSYVRFCYEPVFPGSDGVTEDPIPRLAEKTGADLRWFNQFASEFYPSEEDAVILAGKMPKDTIRIPKVFLAFDLKDDKQTMKAYFYPVIKWMTVKQNSDRAGFDLIRRLDPLGPSFGPAIDMIERYQSKLYQDPPLTVVIGIDCISPEQGARVKIYIEPQSNTWEAVVQHVTLGGQVTDKTAMDGLSILRDMWHILINEPEEKEFDEKFSKKILEAKPDVSGACFSWELKPGQDIPEVKIYVPMNQYFKNDKDATEAMEKVFRKRGWAWGTEGTYKKIVSDAYGNDVIDDTIKTPTEHTFVSFNFSQKKGVYMTTYVAPFVRFP</sequence>
<feature type="binding site" evidence="3">
    <location>
        <position position="281"/>
    </location>
    <ligand>
        <name>dimethylallyl diphosphate</name>
        <dbReference type="ChEBI" id="CHEBI:57623"/>
    </ligand>
</feature>
<dbReference type="PIRSF" id="PIRSF000509">
    <property type="entry name" value="Trp_DMAT"/>
    <property type="match status" value="1"/>
</dbReference>